<dbReference type="Pfam" id="PF12704">
    <property type="entry name" value="MacB_PCD"/>
    <property type="match status" value="1"/>
</dbReference>
<keyword evidence="5 7" id="KW-0472">Membrane</keyword>
<feature type="transmembrane region" description="Helical" evidence="7">
    <location>
        <begin position="753"/>
        <end position="779"/>
    </location>
</feature>
<evidence type="ECO:0000256" key="1">
    <source>
        <dbReference type="ARBA" id="ARBA00004651"/>
    </source>
</evidence>
<feature type="transmembrane region" description="Helical" evidence="7">
    <location>
        <begin position="392"/>
        <end position="416"/>
    </location>
</feature>
<evidence type="ECO:0000259" key="8">
    <source>
        <dbReference type="Pfam" id="PF02687"/>
    </source>
</evidence>
<proteinExistence type="inferred from homology"/>
<sequence length="891" mass="90855">MNRIRVLMRGASTTPLLSLLLVVVIAVLSWAGIAAPGMLEAGRTATVQRAVSSVPALTRWPSATVPGMPAFGGADADAGVWRTALTALDRSRQEQPEPLRGLLGTPRLSMMIDPVPTSDDGPDRVGPVPFNKVGLVSDPGFLSRSKLVDGRLPTRTDPADGVEIALTNRIAAQLDWKVGTERQWDDLTLTLTGTVEPSGRDAGDWTFINGSLTPLIEVDGGGNRILVVAGFMHVDEITALTDRISDIKTSAWMPFEGTALDATTAAKAAAQLRRLAADPARIPMHDSPFYNGGLQFRSSLPQSIDAGVARADAMTPVVTVAAVGPIVVALVVLALVSRLIAVRRVTAAGVLRARGASLGRLVALLGGEGAFLGVLGAALGAVVAAIRPGWASGAVVVIPVVLAAVPIVVLPWSVLTDAERRGRHDLGDAGRFRRVRLAAESVILIATGVLAVLVMMRGGGGGADPLLLALLVLLGASGTVLSLRLLPALLGLAEIRGRSRVSLAALLGPARARRDPVVRAAPVLAVMVGVGVAVFSVAFAATVSGGIARAASIGVGADVRIDAAYIAESGAARVAELDGVAAMAGRGGGSTVEVSSGARHQQARVYTVDREAFVKVQRGSDGALPLPRALTRASGDAVPVVISEKLTALLGAAQGTRLEIGGVPARIVGTVPSQAPFGTAEQWLIVDDANTEALDVQDTGLAQLFVSLRPGADADAVGAAAAAALGGDATSTTPAAVADVREQDPGYRFVQGALLAASALVAVLLALAVVATLVLGAGSRARMLAILSTLGHRRRAAGSLVLWEVGPALLVALPFGAGVGVATAWLVIPQLDLHGFVGGADQPPVLLGGWWPVLAVIAFSGLSALAVLVATGLASRLGAADAICADDERAQ</sequence>
<accession>A0ABQ5ND56</accession>
<feature type="domain" description="ABC3 transporter permease C-terminal" evidence="8">
    <location>
        <begin position="757"/>
        <end position="871"/>
    </location>
</feature>
<evidence type="ECO:0000256" key="4">
    <source>
        <dbReference type="ARBA" id="ARBA00022989"/>
    </source>
</evidence>
<keyword evidence="2" id="KW-1003">Cell membrane</keyword>
<feature type="domain" description="MacB-like periplasmic core" evidence="9">
    <location>
        <begin position="523"/>
        <end position="723"/>
    </location>
</feature>
<evidence type="ECO:0000256" key="7">
    <source>
        <dbReference type="SAM" id="Phobius"/>
    </source>
</evidence>
<dbReference type="InterPro" id="IPR003838">
    <property type="entry name" value="ABC3_permease_C"/>
</dbReference>
<name>A0ABQ5ND56_9MICO</name>
<evidence type="ECO:0000256" key="5">
    <source>
        <dbReference type="ARBA" id="ARBA00023136"/>
    </source>
</evidence>
<feature type="transmembrane region" description="Helical" evidence="7">
    <location>
        <begin position="317"/>
        <end position="340"/>
    </location>
</feature>
<feature type="transmembrane region" description="Helical" evidence="7">
    <location>
        <begin position="521"/>
        <end position="543"/>
    </location>
</feature>
<dbReference type="PANTHER" id="PTHR30572">
    <property type="entry name" value="MEMBRANE COMPONENT OF TRANSPORTER-RELATED"/>
    <property type="match status" value="1"/>
</dbReference>
<comment type="similarity">
    <text evidence="6">Belongs to the ABC-4 integral membrane protein family.</text>
</comment>
<evidence type="ECO:0000256" key="6">
    <source>
        <dbReference type="ARBA" id="ARBA00038076"/>
    </source>
</evidence>
<dbReference type="InterPro" id="IPR050250">
    <property type="entry name" value="Macrolide_Exporter_MacB"/>
</dbReference>
<feature type="transmembrane region" description="Helical" evidence="7">
    <location>
        <begin position="468"/>
        <end position="493"/>
    </location>
</feature>
<reference evidence="10" key="1">
    <citation type="submission" date="2022-08" db="EMBL/GenBank/DDBJ databases">
        <title>Draft genome sequence of Microbacterium arabinogalactanolyticum JCM 9171.</title>
        <authorList>
            <person name="Fujita K."/>
            <person name="Ishiwata A."/>
            <person name="Fushinobu S."/>
        </authorList>
    </citation>
    <scope>NUCLEOTIDE SEQUENCE</scope>
    <source>
        <strain evidence="10">JCM 9171</strain>
    </source>
</reference>
<evidence type="ECO:0000256" key="3">
    <source>
        <dbReference type="ARBA" id="ARBA00022692"/>
    </source>
</evidence>
<evidence type="ECO:0000313" key="10">
    <source>
        <dbReference type="EMBL" id="GLC83734.1"/>
    </source>
</evidence>
<keyword evidence="4 7" id="KW-1133">Transmembrane helix</keyword>
<keyword evidence="3 7" id="KW-0812">Transmembrane</keyword>
<dbReference type="PANTHER" id="PTHR30572:SF4">
    <property type="entry name" value="ABC TRANSPORTER PERMEASE YTRF"/>
    <property type="match status" value="1"/>
</dbReference>
<feature type="transmembrane region" description="Helical" evidence="7">
    <location>
        <begin position="800"/>
        <end position="828"/>
    </location>
</feature>
<protein>
    <recommendedName>
        <fullName evidence="12">FtsX-like permease family protein</fullName>
    </recommendedName>
</protein>
<comment type="caution">
    <text evidence="10">The sequence shown here is derived from an EMBL/GenBank/DDBJ whole genome shotgun (WGS) entry which is preliminary data.</text>
</comment>
<dbReference type="InterPro" id="IPR025857">
    <property type="entry name" value="MacB_PCD"/>
</dbReference>
<gene>
    <name evidence="10" type="ORF">MIAR_03220</name>
</gene>
<evidence type="ECO:0000259" key="9">
    <source>
        <dbReference type="Pfam" id="PF12704"/>
    </source>
</evidence>
<keyword evidence="11" id="KW-1185">Reference proteome</keyword>
<dbReference type="EMBL" id="BRZC01000002">
    <property type="protein sequence ID" value="GLC83734.1"/>
    <property type="molecule type" value="Genomic_DNA"/>
</dbReference>
<evidence type="ECO:0000313" key="11">
    <source>
        <dbReference type="Proteomes" id="UP001165068"/>
    </source>
</evidence>
<evidence type="ECO:0008006" key="12">
    <source>
        <dbReference type="Google" id="ProtNLM"/>
    </source>
</evidence>
<dbReference type="RefSeq" id="WP_285630323.1">
    <property type="nucleotide sequence ID" value="NZ_BAAAUK010000001.1"/>
</dbReference>
<comment type="subcellular location">
    <subcellularLocation>
        <location evidence="1">Cell membrane</location>
        <topology evidence="1">Multi-pass membrane protein</topology>
    </subcellularLocation>
</comment>
<feature type="transmembrane region" description="Helical" evidence="7">
    <location>
        <begin position="437"/>
        <end position="456"/>
    </location>
</feature>
<feature type="transmembrane region" description="Helical" evidence="7">
    <location>
        <begin position="361"/>
        <end position="386"/>
    </location>
</feature>
<dbReference type="Proteomes" id="UP001165068">
    <property type="component" value="Unassembled WGS sequence"/>
</dbReference>
<dbReference type="Pfam" id="PF02687">
    <property type="entry name" value="FtsX"/>
    <property type="match status" value="1"/>
</dbReference>
<feature type="transmembrane region" description="Helical" evidence="7">
    <location>
        <begin position="848"/>
        <end position="870"/>
    </location>
</feature>
<organism evidence="10 11">
    <name type="scientific">Microbacterium arabinogalactanolyticum</name>
    <dbReference type="NCBI Taxonomy" id="69365"/>
    <lineage>
        <taxon>Bacteria</taxon>
        <taxon>Bacillati</taxon>
        <taxon>Actinomycetota</taxon>
        <taxon>Actinomycetes</taxon>
        <taxon>Micrococcales</taxon>
        <taxon>Microbacteriaceae</taxon>
        <taxon>Microbacterium</taxon>
    </lineage>
</organism>
<evidence type="ECO:0000256" key="2">
    <source>
        <dbReference type="ARBA" id="ARBA00022475"/>
    </source>
</evidence>